<name>A0A0G1YET8_9BACT</name>
<organism evidence="3 4">
    <name type="scientific">Candidatus Magasanikbacteria bacterium GW2011_GWA2_56_11</name>
    <dbReference type="NCBI Taxonomy" id="1619044"/>
    <lineage>
        <taxon>Bacteria</taxon>
        <taxon>Candidatus Magasanikiibacteriota</taxon>
    </lineage>
</organism>
<evidence type="ECO:0000313" key="4">
    <source>
        <dbReference type="Proteomes" id="UP000033870"/>
    </source>
</evidence>
<dbReference type="Pfam" id="PF13529">
    <property type="entry name" value="Peptidase_C39_2"/>
    <property type="match status" value="1"/>
</dbReference>
<dbReference type="Gene3D" id="3.90.70.10">
    <property type="entry name" value="Cysteine proteinases"/>
    <property type="match status" value="1"/>
</dbReference>
<evidence type="ECO:0000313" key="3">
    <source>
        <dbReference type="EMBL" id="KKW41993.1"/>
    </source>
</evidence>
<dbReference type="AlphaFoldDB" id="A0A0G1YET8"/>
<evidence type="ECO:0000256" key="1">
    <source>
        <dbReference type="SAM" id="SignalP"/>
    </source>
</evidence>
<dbReference type="InterPro" id="IPR039564">
    <property type="entry name" value="Peptidase_C39-like"/>
</dbReference>
<keyword evidence="1" id="KW-0732">Signal</keyword>
<feature type="chain" id="PRO_5002541171" evidence="1">
    <location>
        <begin position="24"/>
        <end position="330"/>
    </location>
</feature>
<gene>
    <name evidence="3" type="ORF">UY92_C0011G0015</name>
</gene>
<protein>
    <submittedName>
        <fullName evidence="3">von Willebrand factor type A</fullName>
    </submittedName>
</protein>
<evidence type="ECO:0000259" key="2">
    <source>
        <dbReference type="Pfam" id="PF13529"/>
    </source>
</evidence>
<dbReference type="STRING" id="1619044.UY92_C0011G0015"/>
<reference evidence="3 4" key="1">
    <citation type="journal article" date="2015" name="Nature">
        <title>rRNA introns, odd ribosomes, and small enigmatic genomes across a large radiation of phyla.</title>
        <authorList>
            <person name="Brown C.T."/>
            <person name="Hug L.A."/>
            <person name="Thomas B.C."/>
            <person name="Sharon I."/>
            <person name="Castelle C.J."/>
            <person name="Singh A."/>
            <person name="Wilkins M.J."/>
            <person name="Williams K.H."/>
            <person name="Banfield J.F."/>
        </authorList>
    </citation>
    <scope>NUCLEOTIDE SEQUENCE [LARGE SCALE GENOMIC DNA]</scope>
</reference>
<feature type="signal peptide" evidence="1">
    <location>
        <begin position="1"/>
        <end position="23"/>
    </location>
</feature>
<accession>A0A0G1YET8</accession>
<proteinExistence type="predicted"/>
<feature type="domain" description="Peptidase C39-like" evidence="2">
    <location>
        <begin position="28"/>
        <end position="174"/>
    </location>
</feature>
<sequence length="330" mass="37017">MFYQALALITAFLSGVVPLPAAAAANTLDVPYTSQAPQGVWKQPWEDACEEAATVMVDSYYRGGRQKTIGKNEAVNRIKHVIYLEDTKLGFSKDTNAAQIAEIINNFYSWEAYSVSRPTLDQIKAEMDKGRPVIALVHGKALKNPYFKNGGPDYHTVVIKGYDDDRQEFVTNEPGINRGLDYRYPYATMLSALHDFVPEGKTSTGQPVAVFTSPAVSDSRFTDGDNDGLSKSEELSYGTKLWDKDTDRDGFTDGTEVKEGYSPVLNEKRLGNDSLIKTKTAPTVYLIENGGRHAILNEEVFLSHRWRWQDVKVVSERFLKDFEESYIINQ</sequence>
<dbReference type="EMBL" id="LCRX01000011">
    <property type="protein sequence ID" value="KKW41993.1"/>
    <property type="molecule type" value="Genomic_DNA"/>
</dbReference>
<dbReference type="Proteomes" id="UP000033870">
    <property type="component" value="Unassembled WGS sequence"/>
</dbReference>
<comment type="caution">
    <text evidence="3">The sequence shown here is derived from an EMBL/GenBank/DDBJ whole genome shotgun (WGS) entry which is preliminary data.</text>
</comment>